<organism evidence="2 3">
    <name type="scientific">Photobacterium lipolyticum</name>
    <dbReference type="NCBI Taxonomy" id="266810"/>
    <lineage>
        <taxon>Bacteria</taxon>
        <taxon>Pseudomonadati</taxon>
        <taxon>Pseudomonadota</taxon>
        <taxon>Gammaproteobacteria</taxon>
        <taxon>Vibrionales</taxon>
        <taxon>Vibrionaceae</taxon>
        <taxon>Photobacterium</taxon>
    </lineage>
</organism>
<evidence type="ECO:0008006" key="4">
    <source>
        <dbReference type="Google" id="ProtNLM"/>
    </source>
</evidence>
<feature type="transmembrane region" description="Helical" evidence="1">
    <location>
        <begin position="12"/>
        <end position="34"/>
    </location>
</feature>
<reference evidence="2 3" key="1">
    <citation type="submission" date="2018-03" db="EMBL/GenBank/DDBJ databases">
        <title>Whole genome sequencing of Histamine producing bacteria.</title>
        <authorList>
            <person name="Butler K."/>
        </authorList>
    </citation>
    <scope>NUCLEOTIDE SEQUENCE [LARGE SCALE GENOMIC DNA]</scope>
    <source>
        <strain evidence="2 3">DSM 16190</strain>
    </source>
</reference>
<dbReference type="Proteomes" id="UP000240904">
    <property type="component" value="Unassembled WGS sequence"/>
</dbReference>
<proteinExistence type="predicted"/>
<accession>A0A2T3MSA7</accession>
<dbReference type="RefSeq" id="WP_107285243.1">
    <property type="nucleotide sequence ID" value="NZ_PYMC01000024.1"/>
</dbReference>
<name>A0A2T3MSA7_9GAMM</name>
<keyword evidence="1" id="KW-0812">Transmembrane</keyword>
<dbReference type="OrthoDB" id="262245at2"/>
<keyword evidence="1" id="KW-1133">Transmembrane helix</keyword>
<comment type="caution">
    <text evidence="2">The sequence shown here is derived from an EMBL/GenBank/DDBJ whole genome shotgun (WGS) entry which is preliminary data.</text>
</comment>
<evidence type="ECO:0000256" key="1">
    <source>
        <dbReference type="SAM" id="Phobius"/>
    </source>
</evidence>
<evidence type="ECO:0000313" key="2">
    <source>
        <dbReference type="EMBL" id="PSW00647.1"/>
    </source>
</evidence>
<gene>
    <name evidence="2" type="ORF">C9I89_20775</name>
</gene>
<keyword evidence="3" id="KW-1185">Reference proteome</keyword>
<dbReference type="PROSITE" id="PS51257">
    <property type="entry name" value="PROKAR_LIPOPROTEIN"/>
    <property type="match status" value="1"/>
</dbReference>
<dbReference type="AlphaFoldDB" id="A0A2T3MSA7"/>
<keyword evidence="1" id="KW-0472">Membrane</keyword>
<protein>
    <recommendedName>
        <fullName evidence="4">Lipoprotein</fullName>
    </recommendedName>
</protein>
<evidence type="ECO:0000313" key="3">
    <source>
        <dbReference type="Proteomes" id="UP000240904"/>
    </source>
</evidence>
<dbReference type="EMBL" id="PYMC01000024">
    <property type="protein sequence ID" value="PSW00647.1"/>
    <property type="molecule type" value="Genomic_DNA"/>
</dbReference>
<sequence length="334" mass="35894">MKLNNMVRQPLRYLITGFIFVIGLVTFISCGGGGGGDGDDSGSIIYTGLTEMAVINADNATVLTIGALMGGPAIKITSASRTDVASSDEEESFLQSSALLSFWRMMKGFEKFTTSAETTPEPRTIHTETETFDGNCGGLLTITLNLDDTNGNLTGTQQYDQFCEDGETVHGTINISGSVNLSTLEIIAMEMSYSQLSMETSSSSVTMSGTTNVNFSSSTLSLTLNDLIRDNDTGKVYKVANYVVSMLEGATWVEMTCSSGQYYHPDYGYVEVESTTPFMQYYDDVGPSSGELIITGTGETKASLVALTADTFQVTADTDGDGTFDWSSDILNWF</sequence>